<dbReference type="GO" id="GO:0005829">
    <property type="term" value="C:cytosol"/>
    <property type="evidence" value="ECO:0007669"/>
    <property type="project" value="TreeGrafter"/>
</dbReference>
<comment type="caution">
    <text evidence="5">The sequence shown here is derived from an EMBL/GenBank/DDBJ whole genome shotgun (WGS) entry which is preliminary data.</text>
</comment>
<dbReference type="PANTHER" id="PTHR42918:SF15">
    <property type="entry name" value="LYSINE--TRNA LIGASE, CHLOROPLASTIC_MITOCHONDRIAL"/>
    <property type="match status" value="1"/>
</dbReference>
<evidence type="ECO:0000256" key="2">
    <source>
        <dbReference type="ARBA" id="ARBA00022741"/>
    </source>
</evidence>
<dbReference type="SUPFAM" id="SSF55681">
    <property type="entry name" value="Class II aaRS and biotin synthetases"/>
    <property type="match status" value="1"/>
</dbReference>
<evidence type="ECO:0000313" key="5">
    <source>
        <dbReference type="EMBL" id="OGY35160.1"/>
    </source>
</evidence>
<dbReference type="PROSITE" id="PS50862">
    <property type="entry name" value="AA_TRNA_LIGASE_II"/>
    <property type="match status" value="1"/>
</dbReference>
<dbReference type="PANTHER" id="PTHR42918">
    <property type="entry name" value="LYSYL-TRNA SYNTHETASE"/>
    <property type="match status" value="1"/>
</dbReference>
<feature type="domain" description="Aminoacyl-transfer RNA synthetases class-II family profile" evidence="4">
    <location>
        <begin position="174"/>
        <end position="480"/>
    </location>
</feature>
<dbReference type="Pfam" id="PF00152">
    <property type="entry name" value="tRNA-synt_2"/>
    <property type="match status" value="1"/>
</dbReference>
<evidence type="ECO:0000313" key="6">
    <source>
        <dbReference type="Proteomes" id="UP000177941"/>
    </source>
</evidence>
<gene>
    <name evidence="5" type="ORF">A3E36_00600</name>
</gene>
<evidence type="ECO:0000256" key="1">
    <source>
        <dbReference type="ARBA" id="ARBA00022598"/>
    </source>
</evidence>
<dbReference type="InterPro" id="IPR006195">
    <property type="entry name" value="aa-tRNA-synth_II"/>
</dbReference>
<sequence>MQKKNGGKRVFALENDPLTNRREVPRGAIEVCALKNVPYEEKTTLVGRLMLSDNTGKISRLGVFDTMEGRNVIILEKIEGNGVSIPAFLIRTLDNIETINSLVQYGDIVMLDGIRLRIASEDVFLGEKITLLSKATSDVYDSNIDFRKRSNLYAHRHLQLIRDQKKISHFRKCSTVFRAIRQFLYKKGYEELNMTLLQESFEAGLADPFVTRAAGRNRDIYLRLTSELFLWKLMIAGFSKVFEIGKSFRNQDSTASKLPQFTILELYHAYATSDEMEDLAHDMICDVLMQLSGSTSILTPKGEIDCSGNWMVYDFMAEIEKCTGLRYDEACPVQELLHILDKAEIVRPIRENKYTIATALYTHVMSHITGPAFLRNLPAAQSPLYKINEGGSTVDETLLIINGRPTVTIVNPERDPEILRRRMEEQMEYRRVGQSNGVNEDIINALKFGLPPCRGIAVGMEHLLMLLLNTQDTRDVELFPVF</sequence>
<evidence type="ECO:0000259" key="4">
    <source>
        <dbReference type="PROSITE" id="PS50862"/>
    </source>
</evidence>
<dbReference type="GO" id="GO:0000049">
    <property type="term" value="F:tRNA binding"/>
    <property type="evidence" value="ECO:0007669"/>
    <property type="project" value="TreeGrafter"/>
</dbReference>
<protein>
    <recommendedName>
        <fullName evidence="4">Aminoacyl-transfer RNA synthetases class-II family profile domain-containing protein</fullName>
    </recommendedName>
</protein>
<dbReference type="GO" id="GO:0004824">
    <property type="term" value="F:lysine-tRNA ligase activity"/>
    <property type="evidence" value="ECO:0007669"/>
    <property type="project" value="InterPro"/>
</dbReference>
<proteinExistence type="predicted"/>
<dbReference type="InterPro" id="IPR018149">
    <property type="entry name" value="Lys-tRNA-synth_II_C"/>
</dbReference>
<reference evidence="5 6" key="1">
    <citation type="journal article" date="2016" name="Nat. Commun.">
        <title>Thousands of microbial genomes shed light on interconnected biogeochemical processes in an aquifer system.</title>
        <authorList>
            <person name="Anantharaman K."/>
            <person name="Brown C.T."/>
            <person name="Hug L.A."/>
            <person name="Sharon I."/>
            <person name="Castelle C.J."/>
            <person name="Probst A.J."/>
            <person name="Thomas B.C."/>
            <person name="Singh A."/>
            <person name="Wilkins M.J."/>
            <person name="Karaoz U."/>
            <person name="Brodie E.L."/>
            <person name="Williams K.H."/>
            <person name="Hubbard S.S."/>
            <person name="Banfield J.F."/>
        </authorList>
    </citation>
    <scope>NUCLEOTIDE SEQUENCE [LARGE SCALE GENOMIC DNA]</scope>
</reference>
<dbReference type="InterPro" id="IPR004364">
    <property type="entry name" value="Aa-tRNA-synt_II"/>
</dbReference>
<dbReference type="GO" id="GO:0005524">
    <property type="term" value="F:ATP binding"/>
    <property type="evidence" value="ECO:0007669"/>
    <property type="project" value="UniProtKB-KW"/>
</dbReference>
<keyword evidence="1" id="KW-0436">Ligase</keyword>
<keyword evidence="3" id="KW-0067">ATP-binding</keyword>
<dbReference type="Proteomes" id="UP000177941">
    <property type="component" value="Unassembled WGS sequence"/>
</dbReference>
<name>A0A1G1X6F1_9BACT</name>
<keyword evidence="2" id="KW-0547">Nucleotide-binding</keyword>
<accession>A0A1G1X6F1</accession>
<dbReference type="PRINTS" id="PR00982">
    <property type="entry name" value="TRNASYNTHLYS"/>
</dbReference>
<dbReference type="AlphaFoldDB" id="A0A1G1X6F1"/>
<dbReference type="InterPro" id="IPR045864">
    <property type="entry name" value="aa-tRNA-synth_II/BPL/LPL"/>
</dbReference>
<organism evidence="5 6">
    <name type="scientific">Candidatus Andersenbacteria bacterium RIFCSPHIGHO2_12_FULL_45_11b</name>
    <dbReference type="NCBI Taxonomy" id="1797282"/>
    <lineage>
        <taxon>Bacteria</taxon>
        <taxon>Candidatus Anderseniibacteriota</taxon>
    </lineage>
</organism>
<dbReference type="Gene3D" id="3.30.930.10">
    <property type="entry name" value="Bira Bifunctional Protein, Domain 2"/>
    <property type="match status" value="1"/>
</dbReference>
<dbReference type="EMBL" id="MHHS01000051">
    <property type="protein sequence ID" value="OGY35160.1"/>
    <property type="molecule type" value="Genomic_DNA"/>
</dbReference>
<dbReference type="GO" id="GO:0006430">
    <property type="term" value="P:lysyl-tRNA aminoacylation"/>
    <property type="evidence" value="ECO:0007669"/>
    <property type="project" value="InterPro"/>
</dbReference>
<evidence type="ECO:0000256" key="3">
    <source>
        <dbReference type="ARBA" id="ARBA00022840"/>
    </source>
</evidence>